<reference evidence="2" key="1">
    <citation type="submission" date="2023-03" db="EMBL/GenBank/DDBJ databases">
        <title>Massive genome expansion in bonnet fungi (Mycena s.s.) driven by repeated elements and novel gene families across ecological guilds.</title>
        <authorList>
            <consortium name="Lawrence Berkeley National Laboratory"/>
            <person name="Harder C.B."/>
            <person name="Miyauchi S."/>
            <person name="Viragh M."/>
            <person name="Kuo A."/>
            <person name="Thoen E."/>
            <person name="Andreopoulos B."/>
            <person name="Lu D."/>
            <person name="Skrede I."/>
            <person name="Drula E."/>
            <person name="Henrissat B."/>
            <person name="Morin E."/>
            <person name="Kohler A."/>
            <person name="Barry K."/>
            <person name="LaButti K."/>
            <person name="Morin E."/>
            <person name="Salamov A."/>
            <person name="Lipzen A."/>
            <person name="Mereny Z."/>
            <person name="Hegedus B."/>
            <person name="Baldrian P."/>
            <person name="Stursova M."/>
            <person name="Weitz H."/>
            <person name="Taylor A."/>
            <person name="Grigoriev I.V."/>
            <person name="Nagy L.G."/>
            <person name="Martin F."/>
            <person name="Kauserud H."/>
        </authorList>
    </citation>
    <scope>NUCLEOTIDE SEQUENCE</scope>
    <source>
        <strain evidence="2">9284</strain>
    </source>
</reference>
<feature type="signal peptide" evidence="1">
    <location>
        <begin position="1"/>
        <end position="25"/>
    </location>
</feature>
<gene>
    <name evidence="2" type="ORF">FB45DRAFT_933698</name>
</gene>
<accession>A0AAD7FGH5</accession>
<dbReference type="EMBL" id="JARKIF010000021">
    <property type="protein sequence ID" value="KAJ7617233.1"/>
    <property type="molecule type" value="Genomic_DNA"/>
</dbReference>
<dbReference type="AlphaFoldDB" id="A0AAD7FGH5"/>
<keyword evidence="3" id="KW-1185">Reference proteome</keyword>
<keyword evidence="1" id="KW-0732">Signal</keyword>
<proteinExistence type="predicted"/>
<name>A0AAD7FGH5_9AGAR</name>
<evidence type="ECO:0000256" key="1">
    <source>
        <dbReference type="SAM" id="SignalP"/>
    </source>
</evidence>
<comment type="caution">
    <text evidence="2">The sequence shown here is derived from an EMBL/GenBank/DDBJ whole genome shotgun (WGS) entry which is preliminary data.</text>
</comment>
<sequence length="94" mass="10047">MSNPLRMFPALTLLILCLATLQTACTRTAQLLPRKYDNKRLIRGLLLPGSPLRRQLGCDPGFFLCADKSGCCGVTESCCSDGGCCPLGYVSSAC</sequence>
<organism evidence="2 3">
    <name type="scientific">Roridomyces roridus</name>
    <dbReference type="NCBI Taxonomy" id="1738132"/>
    <lineage>
        <taxon>Eukaryota</taxon>
        <taxon>Fungi</taxon>
        <taxon>Dikarya</taxon>
        <taxon>Basidiomycota</taxon>
        <taxon>Agaricomycotina</taxon>
        <taxon>Agaricomycetes</taxon>
        <taxon>Agaricomycetidae</taxon>
        <taxon>Agaricales</taxon>
        <taxon>Marasmiineae</taxon>
        <taxon>Mycenaceae</taxon>
        <taxon>Roridomyces</taxon>
    </lineage>
</organism>
<evidence type="ECO:0000313" key="2">
    <source>
        <dbReference type="EMBL" id="KAJ7617233.1"/>
    </source>
</evidence>
<dbReference type="Proteomes" id="UP001221142">
    <property type="component" value="Unassembled WGS sequence"/>
</dbReference>
<protein>
    <submittedName>
        <fullName evidence="2">Uncharacterized protein</fullName>
    </submittedName>
</protein>
<feature type="chain" id="PRO_5042043750" evidence="1">
    <location>
        <begin position="26"/>
        <end position="94"/>
    </location>
</feature>
<evidence type="ECO:0000313" key="3">
    <source>
        <dbReference type="Proteomes" id="UP001221142"/>
    </source>
</evidence>